<evidence type="ECO:0000259" key="4">
    <source>
        <dbReference type="PROSITE" id="PS01124"/>
    </source>
</evidence>
<reference evidence="6" key="1">
    <citation type="submission" date="2016-12" db="EMBL/GenBank/DDBJ databases">
        <authorList>
            <person name="Meng X."/>
        </authorList>
    </citation>
    <scope>NUCLEOTIDE SEQUENCE [LARGE SCALE GENOMIC DNA]</scope>
    <source>
        <strain evidence="6">DSM 20732</strain>
    </source>
</reference>
<dbReference type="Proteomes" id="UP000185612">
    <property type="component" value="Unassembled WGS sequence"/>
</dbReference>
<name>A0A1Q5PXQ3_9ACTO</name>
<evidence type="ECO:0000313" key="5">
    <source>
        <dbReference type="EMBL" id="OKL52398.1"/>
    </source>
</evidence>
<dbReference type="SMART" id="SM00342">
    <property type="entry name" value="HTH_ARAC"/>
    <property type="match status" value="1"/>
</dbReference>
<dbReference type="InterPro" id="IPR050204">
    <property type="entry name" value="AraC_XylS_family_regulators"/>
</dbReference>
<dbReference type="InterPro" id="IPR018060">
    <property type="entry name" value="HTH_AraC"/>
</dbReference>
<feature type="domain" description="HTH araC/xylS-type" evidence="4">
    <location>
        <begin position="158"/>
        <end position="260"/>
    </location>
</feature>
<sequence>MGHLIDQRGVLYPAQLPTFHRESAPAELRELIRWFWIPRWNLPPGAVSRQEVLPFPTANLVVEPGGVSLSGPTTGISHRELRGHGWAVGALLRPAALALVHPQPHILNDRELQLSLPALHAAVVEAMGEDDEERGRGRAVDAYSRWAAANLAPPDEDGRLANLLEEVVSANPEITRVDQLAQKLHLSVRSLQRLTKRYMGLPPLAIIRRYRLQEAAHRLRTDPSLSIAQVALDLGYADQAHLANDFRRVLGLPPHRYRYHPKHST</sequence>
<keyword evidence="3" id="KW-0804">Transcription</keyword>
<dbReference type="OrthoDB" id="2559672at2"/>
<dbReference type="AlphaFoldDB" id="A0A1Q5PXQ3"/>
<comment type="caution">
    <text evidence="5">The sequence shown here is derived from an EMBL/GenBank/DDBJ whole genome shotgun (WGS) entry which is preliminary data.</text>
</comment>
<gene>
    <name evidence="5" type="ORF">BSZ40_02675</name>
</gene>
<dbReference type="STRING" id="52770.BSZ40_02675"/>
<dbReference type="RefSeq" id="WP_073823055.1">
    <property type="nucleotide sequence ID" value="NZ_MQVS01000002.1"/>
</dbReference>
<dbReference type="EMBL" id="MQVS01000002">
    <property type="protein sequence ID" value="OKL52398.1"/>
    <property type="molecule type" value="Genomic_DNA"/>
</dbReference>
<evidence type="ECO:0000313" key="6">
    <source>
        <dbReference type="Proteomes" id="UP000185612"/>
    </source>
</evidence>
<proteinExistence type="predicted"/>
<organism evidence="5 6">
    <name type="scientific">Buchananella hordeovulneris</name>
    <dbReference type="NCBI Taxonomy" id="52770"/>
    <lineage>
        <taxon>Bacteria</taxon>
        <taxon>Bacillati</taxon>
        <taxon>Actinomycetota</taxon>
        <taxon>Actinomycetes</taxon>
        <taxon>Actinomycetales</taxon>
        <taxon>Actinomycetaceae</taxon>
        <taxon>Buchananella</taxon>
    </lineage>
</organism>
<dbReference type="InParanoid" id="A0A1Q5PXQ3"/>
<evidence type="ECO:0000256" key="2">
    <source>
        <dbReference type="ARBA" id="ARBA00023125"/>
    </source>
</evidence>
<dbReference type="PROSITE" id="PS01124">
    <property type="entry name" value="HTH_ARAC_FAMILY_2"/>
    <property type="match status" value="1"/>
</dbReference>
<dbReference type="Pfam" id="PF20240">
    <property type="entry name" value="DUF6597"/>
    <property type="match status" value="1"/>
</dbReference>
<dbReference type="InterPro" id="IPR046532">
    <property type="entry name" value="DUF6597"/>
</dbReference>
<dbReference type="PROSITE" id="PS00041">
    <property type="entry name" value="HTH_ARAC_FAMILY_1"/>
    <property type="match status" value="1"/>
</dbReference>
<dbReference type="Pfam" id="PF12833">
    <property type="entry name" value="HTH_18"/>
    <property type="match status" value="1"/>
</dbReference>
<protein>
    <submittedName>
        <fullName evidence="5">DNA-binding protein</fullName>
    </submittedName>
</protein>
<dbReference type="Gene3D" id="1.10.10.60">
    <property type="entry name" value="Homeodomain-like"/>
    <property type="match status" value="1"/>
</dbReference>
<dbReference type="InterPro" id="IPR009057">
    <property type="entry name" value="Homeodomain-like_sf"/>
</dbReference>
<evidence type="ECO:0000256" key="1">
    <source>
        <dbReference type="ARBA" id="ARBA00023015"/>
    </source>
</evidence>
<dbReference type="GO" id="GO:0043565">
    <property type="term" value="F:sequence-specific DNA binding"/>
    <property type="evidence" value="ECO:0007669"/>
    <property type="project" value="InterPro"/>
</dbReference>
<keyword evidence="2 5" id="KW-0238">DNA-binding</keyword>
<dbReference type="GO" id="GO:0003700">
    <property type="term" value="F:DNA-binding transcription factor activity"/>
    <property type="evidence" value="ECO:0007669"/>
    <property type="project" value="InterPro"/>
</dbReference>
<dbReference type="InterPro" id="IPR018062">
    <property type="entry name" value="HTH_AraC-typ_CS"/>
</dbReference>
<accession>A0A1Q5PXQ3</accession>
<keyword evidence="1" id="KW-0805">Transcription regulation</keyword>
<dbReference type="PANTHER" id="PTHR46796">
    <property type="entry name" value="HTH-TYPE TRANSCRIPTIONAL ACTIVATOR RHAS-RELATED"/>
    <property type="match status" value="1"/>
</dbReference>
<dbReference type="SUPFAM" id="SSF46689">
    <property type="entry name" value="Homeodomain-like"/>
    <property type="match status" value="1"/>
</dbReference>
<keyword evidence="6" id="KW-1185">Reference proteome</keyword>
<evidence type="ECO:0000256" key="3">
    <source>
        <dbReference type="ARBA" id="ARBA00023163"/>
    </source>
</evidence>